<dbReference type="EMBL" id="CAJPIN010010177">
    <property type="protein sequence ID" value="CAG2059652.1"/>
    <property type="molecule type" value="Genomic_DNA"/>
</dbReference>
<proteinExistence type="predicted"/>
<evidence type="ECO:0000313" key="3">
    <source>
        <dbReference type="Proteomes" id="UP001153148"/>
    </source>
</evidence>
<protein>
    <submittedName>
        <fullName evidence="2">Uncharacterized protein</fullName>
    </submittedName>
</protein>
<keyword evidence="3" id="KW-1185">Reference proteome</keyword>
<accession>A0ABN7P2J2</accession>
<organism evidence="2 3">
    <name type="scientific">Timema podura</name>
    <name type="common">Walking stick</name>
    <dbReference type="NCBI Taxonomy" id="61482"/>
    <lineage>
        <taxon>Eukaryota</taxon>
        <taxon>Metazoa</taxon>
        <taxon>Ecdysozoa</taxon>
        <taxon>Arthropoda</taxon>
        <taxon>Hexapoda</taxon>
        <taxon>Insecta</taxon>
        <taxon>Pterygota</taxon>
        <taxon>Neoptera</taxon>
        <taxon>Polyneoptera</taxon>
        <taxon>Phasmatodea</taxon>
        <taxon>Timematodea</taxon>
        <taxon>Timematoidea</taxon>
        <taxon>Timematidae</taxon>
        <taxon>Timema</taxon>
    </lineage>
</organism>
<feature type="region of interest" description="Disordered" evidence="1">
    <location>
        <begin position="82"/>
        <end position="109"/>
    </location>
</feature>
<gene>
    <name evidence="2" type="ORF">TPAB3V08_LOCUS6613</name>
</gene>
<name>A0ABN7P2J2_TIMPD</name>
<feature type="compositionally biased region" description="Polar residues" evidence="1">
    <location>
        <begin position="82"/>
        <end position="97"/>
    </location>
</feature>
<comment type="caution">
    <text evidence="2">The sequence shown here is derived from an EMBL/GenBank/DDBJ whole genome shotgun (WGS) entry which is preliminary data.</text>
</comment>
<evidence type="ECO:0000256" key="1">
    <source>
        <dbReference type="SAM" id="MobiDB-lite"/>
    </source>
</evidence>
<sequence>MVCIRDELMLATTRGHILRYRWDGSENRDYCLDLRRVPFCIDQQVSKVCKRLVGRTQLSGSARSNLPMTYLGIVRSGWNTISTPGRTQSQRQPSPGLQQEVEEPPRRVYDEEIPPAKTFSCPKCEMVFRQLEPLEYHVETCLELTN</sequence>
<reference evidence="2" key="1">
    <citation type="submission" date="2021-03" db="EMBL/GenBank/DDBJ databases">
        <authorList>
            <person name="Tran Van P."/>
        </authorList>
    </citation>
    <scope>NUCLEOTIDE SEQUENCE</scope>
</reference>
<dbReference type="Proteomes" id="UP001153148">
    <property type="component" value="Unassembled WGS sequence"/>
</dbReference>
<evidence type="ECO:0000313" key="2">
    <source>
        <dbReference type="EMBL" id="CAG2059652.1"/>
    </source>
</evidence>